<keyword evidence="2" id="KW-0677">Repeat</keyword>
<evidence type="ECO:0000256" key="1">
    <source>
        <dbReference type="ARBA" id="ARBA00007626"/>
    </source>
</evidence>
<evidence type="ECO:0000313" key="4">
    <source>
        <dbReference type="EMBL" id="MCD9640285.1"/>
    </source>
</evidence>
<evidence type="ECO:0008006" key="6">
    <source>
        <dbReference type="Google" id="ProtNLM"/>
    </source>
</evidence>
<dbReference type="PROSITE" id="PS51375">
    <property type="entry name" value="PPR"/>
    <property type="match status" value="13"/>
</dbReference>
<keyword evidence="5" id="KW-1185">Reference proteome</keyword>
<dbReference type="NCBIfam" id="TIGR00756">
    <property type="entry name" value="PPR"/>
    <property type="match status" value="13"/>
</dbReference>
<feature type="repeat" description="PPR" evidence="3">
    <location>
        <begin position="572"/>
        <end position="606"/>
    </location>
</feature>
<reference evidence="4 5" key="1">
    <citation type="journal article" date="2021" name="BMC Genomics">
        <title>Datura genome reveals duplications of psychoactive alkaloid biosynthetic genes and high mutation rate following tissue culture.</title>
        <authorList>
            <person name="Rajewski A."/>
            <person name="Carter-House D."/>
            <person name="Stajich J."/>
            <person name="Litt A."/>
        </authorList>
    </citation>
    <scope>NUCLEOTIDE SEQUENCE [LARGE SCALE GENOMIC DNA]</scope>
    <source>
        <strain evidence="4">AR-01</strain>
    </source>
</reference>
<comment type="caution">
    <text evidence="4">The sequence shown here is derived from an EMBL/GenBank/DDBJ whole genome shotgun (WGS) entry which is preliminary data.</text>
</comment>
<feature type="repeat" description="PPR" evidence="3">
    <location>
        <begin position="432"/>
        <end position="466"/>
    </location>
</feature>
<dbReference type="EMBL" id="JACEIK010003097">
    <property type="protein sequence ID" value="MCD9640285.1"/>
    <property type="molecule type" value="Genomic_DNA"/>
</dbReference>
<feature type="repeat" description="PPR" evidence="3">
    <location>
        <begin position="642"/>
        <end position="676"/>
    </location>
</feature>
<evidence type="ECO:0000256" key="3">
    <source>
        <dbReference type="PROSITE-ProRule" id="PRU00708"/>
    </source>
</evidence>
<feature type="repeat" description="PPR" evidence="3">
    <location>
        <begin position="291"/>
        <end position="326"/>
    </location>
</feature>
<dbReference type="SUPFAM" id="SSF48452">
    <property type="entry name" value="TPR-like"/>
    <property type="match status" value="1"/>
</dbReference>
<comment type="similarity">
    <text evidence="1">Belongs to the PPR family. P subfamily.</text>
</comment>
<feature type="repeat" description="PPR" evidence="3">
    <location>
        <begin position="607"/>
        <end position="641"/>
    </location>
</feature>
<proteinExistence type="inferred from homology"/>
<feature type="repeat" description="PPR" evidence="3">
    <location>
        <begin position="502"/>
        <end position="536"/>
    </location>
</feature>
<sequence>MRRCYAFVFPYHCQVLSYHRYLGPVVKYTLFFSYSTNSAVEKLSCLPLTAARPFPDYSPKKPSIRDSELVQHVSTSIKQRYSEHIRRILKPYESKIRPDHIIWVLMTVKSDYKLVLDFFDWWCQRRDPSIEVRCIVVHISAAQKDARTAHRLIHDFWARPSVDVTVSFSQFLEKLIYTYKDWGSNPYVFEIFFQVLVELGFLDYGRKLFDKMLHYGLVLSVSSCNLFLSRLSHEIEGHKMMLKVFNEFSEAGVCWDNESHNIMIHSLCRIGKVKEAHNLLLQMELRGCMPDVVSYSTVINGYCATGQLGPVMKIIEEMQVKKGLKPNAFTFNSIIVLLSKAGKVLDAEKILREMTSQGITPDNVVYTTLIDGFCKTGNVSAAYRLFDEMQCFSITPDLITYTALISGLCQTGNIAEANKLLNDMLGRGLEPDEFIYTTLIDGYCKAGEIREAFSLHNKMVQMQLVPNIVTYTTLVDGLCKLGELDTANELLHEMCGKGLELNIYTYNSLVNGLCKAGDVKQAVKLMEDMEAAGIRPDAFTYTTLMDAYCKLGEMGKAHGLLREMLLRELQPTIVTFNVLMNGFCMSGMLEEGDKLLKWMLEKGIIPNATTYNSLMKQYSVRNDMRMTSEIYKGMLGQGVVPNANTFNILIRGHCKARNMKEAWFLHKEMIKKGFTPTLDTYHALIKGFLKRKKYSEAKEMFEEMRRDGLLANKELYSIFADMNYEQGNFDLALELCDEAVEKCLTDKADNRNA</sequence>
<dbReference type="Gene3D" id="1.25.40.10">
    <property type="entry name" value="Tetratricopeptide repeat domain"/>
    <property type="match status" value="6"/>
</dbReference>
<evidence type="ECO:0000313" key="5">
    <source>
        <dbReference type="Proteomes" id="UP000823775"/>
    </source>
</evidence>
<protein>
    <recommendedName>
        <fullName evidence="6">Pentatricopeptide repeat-containing protein</fullName>
    </recommendedName>
</protein>
<dbReference type="InterPro" id="IPR002885">
    <property type="entry name" value="PPR_rpt"/>
</dbReference>
<dbReference type="Pfam" id="PF13041">
    <property type="entry name" value="PPR_2"/>
    <property type="match status" value="6"/>
</dbReference>
<dbReference type="Proteomes" id="UP000823775">
    <property type="component" value="Unassembled WGS sequence"/>
</dbReference>
<dbReference type="PANTHER" id="PTHR47938:SF7">
    <property type="entry name" value="PENTACOTRIPEPTIDE-REPEAT REGION OF PRORP DOMAIN-CONTAINING PROTEIN"/>
    <property type="match status" value="1"/>
</dbReference>
<accession>A0ABS8V1L5</accession>
<organism evidence="4 5">
    <name type="scientific">Datura stramonium</name>
    <name type="common">Jimsonweed</name>
    <name type="synonym">Common thornapple</name>
    <dbReference type="NCBI Taxonomy" id="4076"/>
    <lineage>
        <taxon>Eukaryota</taxon>
        <taxon>Viridiplantae</taxon>
        <taxon>Streptophyta</taxon>
        <taxon>Embryophyta</taxon>
        <taxon>Tracheophyta</taxon>
        <taxon>Spermatophyta</taxon>
        <taxon>Magnoliopsida</taxon>
        <taxon>eudicotyledons</taxon>
        <taxon>Gunneridae</taxon>
        <taxon>Pentapetalae</taxon>
        <taxon>asterids</taxon>
        <taxon>lamiids</taxon>
        <taxon>Solanales</taxon>
        <taxon>Solanaceae</taxon>
        <taxon>Solanoideae</taxon>
        <taxon>Datureae</taxon>
        <taxon>Datura</taxon>
    </lineage>
</organism>
<feature type="repeat" description="PPR" evidence="3">
    <location>
        <begin position="327"/>
        <end position="361"/>
    </location>
</feature>
<feature type="repeat" description="PPR" evidence="3">
    <location>
        <begin position="677"/>
        <end position="711"/>
    </location>
</feature>
<feature type="repeat" description="PPR" evidence="3">
    <location>
        <begin position="397"/>
        <end position="431"/>
    </location>
</feature>
<dbReference type="Pfam" id="PF12854">
    <property type="entry name" value="PPR_1"/>
    <property type="match status" value="1"/>
</dbReference>
<feature type="repeat" description="PPR" evidence="3">
    <location>
        <begin position="467"/>
        <end position="501"/>
    </location>
</feature>
<feature type="repeat" description="PPR" evidence="3">
    <location>
        <begin position="537"/>
        <end position="571"/>
    </location>
</feature>
<dbReference type="InterPro" id="IPR011990">
    <property type="entry name" value="TPR-like_helical_dom_sf"/>
</dbReference>
<gene>
    <name evidence="4" type="ORF">HAX54_025487</name>
</gene>
<feature type="repeat" description="PPR" evidence="3">
    <location>
        <begin position="362"/>
        <end position="396"/>
    </location>
</feature>
<evidence type="ECO:0000256" key="2">
    <source>
        <dbReference type="ARBA" id="ARBA00022737"/>
    </source>
</evidence>
<feature type="repeat" description="PPR" evidence="3">
    <location>
        <begin position="256"/>
        <end position="290"/>
    </location>
</feature>
<dbReference type="PANTHER" id="PTHR47938">
    <property type="entry name" value="RESPIRATORY COMPLEX I CHAPERONE (CIA84), PUTATIVE (AFU_ORTHOLOGUE AFUA_2G06020)-RELATED"/>
    <property type="match status" value="1"/>
</dbReference>
<name>A0ABS8V1L5_DATST</name>